<organism evidence="1 2">
    <name type="scientific">Qipengyuania nanhaisediminis</name>
    <dbReference type="NCBI Taxonomy" id="604088"/>
    <lineage>
        <taxon>Bacteria</taxon>
        <taxon>Pseudomonadati</taxon>
        <taxon>Pseudomonadota</taxon>
        <taxon>Alphaproteobacteria</taxon>
        <taxon>Sphingomonadales</taxon>
        <taxon>Erythrobacteraceae</taxon>
        <taxon>Qipengyuania</taxon>
    </lineage>
</organism>
<name>A0A1I5N4N3_9SPHN</name>
<dbReference type="OrthoDB" id="9892123at2"/>
<dbReference type="RefSeq" id="WP_090480145.1">
    <property type="nucleotide sequence ID" value="NZ_FOWZ01000002.1"/>
</dbReference>
<proteinExistence type="predicted"/>
<dbReference type="EMBL" id="FOWZ01000002">
    <property type="protein sequence ID" value="SFP16769.1"/>
    <property type="molecule type" value="Genomic_DNA"/>
</dbReference>
<accession>A0A1I5N4N3</accession>
<dbReference type="AlphaFoldDB" id="A0A1I5N4N3"/>
<protein>
    <submittedName>
        <fullName evidence="1">Uncharacterized protein</fullName>
    </submittedName>
</protein>
<reference evidence="2" key="1">
    <citation type="submission" date="2016-10" db="EMBL/GenBank/DDBJ databases">
        <authorList>
            <person name="Varghese N."/>
            <person name="Submissions S."/>
        </authorList>
    </citation>
    <scope>NUCLEOTIDE SEQUENCE [LARGE SCALE GENOMIC DNA]</scope>
    <source>
        <strain evidence="2">CGMCC 1.7715</strain>
    </source>
</reference>
<keyword evidence="2" id="KW-1185">Reference proteome</keyword>
<sequence length="137" mass="14877">MSFFKGLADSFRAVNEGRSTAKAHQLAEQLLGVRLPPDVAQDGYTAVADMADFSSVEQMAMIYTIKYAKRQIGYLDAVNATGEFRREVAMNVARACIGLADLQRGGADFNAVYVHQLIGAAKQLGVKTDSPKISFEL</sequence>
<evidence type="ECO:0000313" key="1">
    <source>
        <dbReference type="EMBL" id="SFP16769.1"/>
    </source>
</evidence>
<dbReference type="Proteomes" id="UP000199331">
    <property type="component" value="Unassembled WGS sequence"/>
</dbReference>
<evidence type="ECO:0000313" key="2">
    <source>
        <dbReference type="Proteomes" id="UP000199331"/>
    </source>
</evidence>
<gene>
    <name evidence="1" type="ORF">SAMN04488060_1787</name>
</gene>
<dbReference type="STRING" id="604088.SAMN04488060_1787"/>